<reference evidence="1" key="2">
    <citation type="submission" date="2014-05" db="EMBL/GenBank/DDBJ databases">
        <title>The genome and life-stage specific transcriptomes of Globodera pallida elucidate key aspects of plant parasitism by a cyst nematode.</title>
        <authorList>
            <person name="Cotton J.A."/>
            <person name="Lilley C.J."/>
            <person name="Jones L.M."/>
            <person name="Kikuchi T."/>
            <person name="Reid A.J."/>
            <person name="Thorpe P."/>
            <person name="Tsai I.J."/>
            <person name="Beasley H."/>
            <person name="Blok V."/>
            <person name="Cock P.J.A."/>
            <person name="Van den Akker S.E."/>
            <person name="Holroyd N."/>
            <person name="Hunt M."/>
            <person name="Mantelin S."/>
            <person name="Naghra H."/>
            <person name="Pain A."/>
            <person name="Palomares-Rius J.E."/>
            <person name="Zarowiecki M."/>
            <person name="Berriman M."/>
            <person name="Jones J.T."/>
            <person name="Urwin P.E."/>
        </authorList>
    </citation>
    <scope>NUCLEOTIDE SEQUENCE [LARGE SCALE GENOMIC DNA]</scope>
    <source>
        <strain evidence="1">Lindley</strain>
    </source>
</reference>
<reference evidence="1" key="1">
    <citation type="submission" date="2013-12" db="EMBL/GenBank/DDBJ databases">
        <authorList>
            <person name="Aslett M."/>
        </authorList>
    </citation>
    <scope>NUCLEOTIDE SEQUENCE [LARGE SCALE GENOMIC DNA]</scope>
    <source>
        <strain evidence="1">Lindley</strain>
    </source>
</reference>
<accession>A0A183CPF5</accession>
<proteinExistence type="predicted"/>
<name>A0A183CPF5_GLOPA</name>
<evidence type="ECO:0000313" key="2">
    <source>
        <dbReference type="WBParaSite" id="GPLIN_001476200"/>
    </source>
</evidence>
<dbReference type="AlphaFoldDB" id="A0A183CPF5"/>
<dbReference type="Proteomes" id="UP000050741">
    <property type="component" value="Unassembled WGS sequence"/>
</dbReference>
<protein>
    <submittedName>
        <fullName evidence="2">Short-chain dehydrogenase</fullName>
    </submittedName>
</protein>
<evidence type="ECO:0000313" key="1">
    <source>
        <dbReference type="Proteomes" id="UP000050741"/>
    </source>
</evidence>
<sequence>FRRSVNDPDKFGRCVAEQLNFEQLSERGLEWN</sequence>
<dbReference type="WBParaSite" id="GPLIN_001476200">
    <property type="protein sequence ID" value="GPLIN_001476200"/>
    <property type="gene ID" value="GPLIN_001476200"/>
</dbReference>
<keyword evidence="1" id="KW-1185">Reference proteome</keyword>
<reference evidence="2" key="3">
    <citation type="submission" date="2016-06" db="UniProtKB">
        <authorList>
            <consortium name="WormBaseParasite"/>
        </authorList>
    </citation>
    <scope>IDENTIFICATION</scope>
</reference>
<organism evidence="1 2">
    <name type="scientific">Globodera pallida</name>
    <name type="common">Potato cyst nematode worm</name>
    <name type="synonym">Heterodera pallida</name>
    <dbReference type="NCBI Taxonomy" id="36090"/>
    <lineage>
        <taxon>Eukaryota</taxon>
        <taxon>Metazoa</taxon>
        <taxon>Ecdysozoa</taxon>
        <taxon>Nematoda</taxon>
        <taxon>Chromadorea</taxon>
        <taxon>Rhabditida</taxon>
        <taxon>Tylenchina</taxon>
        <taxon>Tylenchomorpha</taxon>
        <taxon>Tylenchoidea</taxon>
        <taxon>Heteroderidae</taxon>
        <taxon>Heteroderinae</taxon>
        <taxon>Globodera</taxon>
    </lineage>
</organism>